<dbReference type="Pfam" id="PF13599">
    <property type="entry name" value="Pentapeptide_4"/>
    <property type="match status" value="1"/>
</dbReference>
<protein>
    <submittedName>
        <fullName evidence="1">Pentapeptide repeat-containing protein</fullName>
    </submittedName>
</protein>
<evidence type="ECO:0000313" key="1">
    <source>
        <dbReference type="EMBL" id="MFD2602060.1"/>
    </source>
</evidence>
<dbReference type="PANTHER" id="PTHR42999:SF1">
    <property type="entry name" value="PENTAPEPTIDE REPEAT-CONTAINING PROTEIN"/>
    <property type="match status" value="1"/>
</dbReference>
<dbReference type="InterPro" id="IPR001646">
    <property type="entry name" value="5peptide_repeat"/>
</dbReference>
<evidence type="ECO:0000313" key="2">
    <source>
        <dbReference type="Proteomes" id="UP001597480"/>
    </source>
</evidence>
<dbReference type="InterPro" id="IPR052949">
    <property type="entry name" value="PA_immunity-related"/>
</dbReference>
<dbReference type="SUPFAM" id="SSF141571">
    <property type="entry name" value="Pentapeptide repeat-like"/>
    <property type="match status" value="1"/>
</dbReference>
<keyword evidence="2" id="KW-1185">Reference proteome</keyword>
<dbReference type="RefSeq" id="WP_379820558.1">
    <property type="nucleotide sequence ID" value="NZ_JBHUMD010000008.1"/>
</dbReference>
<dbReference type="Gene3D" id="2.160.20.80">
    <property type="entry name" value="E3 ubiquitin-protein ligase SopA"/>
    <property type="match status" value="1"/>
</dbReference>
<reference evidence="2" key="1">
    <citation type="journal article" date="2019" name="Int. J. Syst. Evol. Microbiol.">
        <title>The Global Catalogue of Microorganisms (GCM) 10K type strain sequencing project: providing services to taxonomists for standard genome sequencing and annotation.</title>
        <authorList>
            <consortium name="The Broad Institute Genomics Platform"/>
            <consortium name="The Broad Institute Genome Sequencing Center for Infectious Disease"/>
            <person name="Wu L."/>
            <person name="Ma J."/>
        </authorList>
    </citation>
    <scope>NUCLEOTIDE SEQUENCE [LARGE SCALE GENOMIC DNA]</scope>
    <source>
        <strain evidence="2">KCTC 42107</strain>
    </source>
</reference>
<name>A0ABW5NT88_9FLAO</name>
<organism evidence="1 2">
    <name type="scientific">Flavobacterium suzhouense</name>
    <dbReference type="NCBI Taxonomy" id="1529638"/>
    <lineage>
        <taxon>Bacteria</taxon>
        <taxon>Pseudomonadati</taxon>
        <taxon>Bacteroidota</taxon>
        <taxon>Flavobacteriia</taxon>
        <taxon>Flavobacteriales</taxon>
        <taxon>Flavobacteriaceae</taxon>
        <taxon>Flavobacterium</taxon>
    </lineage>
</organism>
<accession>A0ABW5NT88</accession>
<dbReference type="Proteomes" id="UP001597480">
    <property type="component" value="Unassembled WGS sequence"/>
</dbReference>
<gene>
    <name evidence="1" type="ORF">ACFSR3_08325</name>
</gene>
<proteinExistence type="predicted"/>
<dbReference type="PANTHER" id="PTHR42999">
    <property type="entry name" value="ANTIBIOTIC RESISTANCE PROTEIN MCBG"/>
    <property type="match status" value="1"/>
</dbReference>
<dbReference type="EMBL" id="JBHUMD010000008">
    <property type="protein sequence ID" value="MFD2602060.1"/>
    <property type="molecule type" value="Genomic_DNA"/>
</dbReference>
<sequence>MLLLQEKIYEKLDYTTQALKKGEYDNCTFYNCNFSSVDLTGMVFTECVFNDCNFTMANLKGTAFKEVEFNGCKMTGLNFSICEPFLLAMQFSDCQLNLASFYGLKLKNIRFKKCNLEESDLIQADFRGASFDECNLRNAVFENTNLEKADLRSAVNFSLDPENNRIEGAKFSLDGLPGLLNKYNLDIE</sequence>
<comment type="caution">
    <text evidence="1">The sequence shown here is derived from an EMBL/GenBank/DDBJ whole genome shotgun (WGS) entry which is preliminary data.</text>
</comment>